<evidence type="ECO:0000259" key="1">
    <source>
        <dbReference type="PROSITE" id="PS00028"/>
    </source>
</evidence>
<reference evidence="2" key="1">
    <citation type="submission" date="2022-01" db="EMBL/GenBank/DDBJ databases">
        <title>Comparative genomics reveals a dynamic genome evolution in the ectomycorrhizal milk-cap (Lactarius) mushrooms.</title>
        <authorList>
            <consortium name="DOE Joint Genome Institute"/>
            <person name="Lebreton A."/>
            <person name="Tang N."/>
            <person name="Kuo A."/>
            <person name="LaButti K."/>
            <person name="Drula E."/>
            <person name="Barry K."/>
            <person name="Clum A."/>
            <person name="Lipzen A."/>
            <person name="Mousain D."/>
            <person name="Ng V."/>
            <person name="Wang R."/>
            <person name="Wang X."/>
            <person name="Dai Y."/>
            <person name="Henrissat B."/>
            <person name="Grigoriev I.V."/>
            <person name="Guerin-Laguette A."/>
            <person name="Yu F."/>
            <person name="Martin F.M."/>
        </authorList>
    </citation>
    <scope>NUCLEOTIDE SEQUENCE</scope>
    <source>
        <strain evidence="2">QP</strain>
    </source>
</reference>
<dbReference type="Proteomes" id="UP001201163">
    <property type="component" value="Unassembled WGS sequence"/>
</dbReference>
<evidence type="ECO:0000313" key="3">
    <source>
        <dbReference type="Proteomes" id="UP001201163"/>
    </source>
</evidence>
<name>A0AAD4LIR5_9AGAM</name>
<keyword evidence="3" id="KW-1185">Reference proteome</keyword>
<dbReference type="InterPro" id="IPR013087">
    <property type="entry name" value="Znf_C2H2_type"/>
</dbReference>
<dbReference type="PROSITE" id="PS00028">
    <property type="entry name" value="ZINC_FINGER_C2H2_1"/>
    <property type="match status" value="1"/>
</dbReference>
<accession>A0AAD4LIR5</accession>
<organism evidence="2 3">
    <name type="scientific">Lactarius akahatsu</name>
    <dbReference type="NCBI Taxonomy" id="416441"/>
    <lineage>
        <taxon>Eukaryota</taxon>
        <taxon>Fungi</taxon>
        <taxon>Dikarya</taxon>
        <taxon>Basidiomycota</taxon>
        <taxon>Agaricomycotina</taxon>
        <taxon>Agaricomycetes</taxon>
        <taxon>Russulales</taxon>
        <taxon>Russulaceae</taxon>
        <taxon>Lactarius</taxon>
    </lineage>
</organism>
<dbReference type="AlphaFoldDB" id="A0AAD4LIR5"/>
<dbReference type="SMART" id="SM00355">
    <property type="entry name" value="ZnF_C2H2"/>
    <property type="match status" value="2"/>
</dbReference>
<proteinExistence type="predicted"/>
<evidence type="ECO:0000313" key="2">
    <source>
        <dbReference type="EMBL" id="KAH8993532.1"/>
    </source>
</evidence>
<dbReference type="EMBL" id="JAKELL010000018">
    <property type="protein sequence ID" value="KAH8993532.1"/>
    <property type="molecule type" value="Genomic_DNA"/>
</dbReference>
<comment type="caution">
    <text evidence="2">The sequence shown here is derived from an EMBL/GenBank/DDBJ whole genome shotgun (WGS) entry which is preliminary data.</text>
</comment>
<gene>
    <name evidence="2" type="ORF">EDB92DRAFT_417101</name>
</gene>
<sequence length="402" mass="44648">MNYGNDDWMATSVAWKNSPCPSPSQEKYGDYEQPDVHSYHMSHASLPAEDSNFKPGGILTVDVDPQYPFHSEPSSTALRFQGSLPVGHPSPTPHHHVSARITSCPMASGTPFGASIAPPSFCVTPPHIPVWSPAPFSYSPYDHRLAMSSVSPERLDIQPVSVSGVSAGKKNYVQSSYTFPTLRQGRLSDVPPIVHPSRPPLRNWLCPRCREPFRRPQDRNRHLLSHLPYWVACSYGGCSWRGYRLDAFRKHRDSEHRSTSQVPDENGSRLYDPGPLVDGIVRGSISIGDAENWAIRRIRNKALSLDNDELFMDPWGRKGKNLKSSRQHSRFAERAKALPITSPTPAFSSAPPAKLCNISPHHALLPELLATPIGAELLTYPADIPAMPRPPRFPERSRGPLN</sequence>
<feature type="domain" description="C2H2-type" evidence="1">
    <location>
        <begin position="206"/>
        <end position="226"/>
    </location>
</feature>
<protein>
    <recommendedName>
        <fullName evidence="1">C2H2-type domain-containing protein</fullName>
    </recommendedName>
</protein>